<name>F8H269_STUS2</name>
<evidence type="ECO:0000313" key="1">
    <source>
        <dbReference type="EMBL" id="AEJ05741.1"/>
    </source>
</evidence>
<organism evidence="1 2">
    <name type="scientific">Stutzerimonas stutzeri (strain ATCC 17588 / DSM 5190 / CCUG 11256 / JCM 5965 / LMG 11199 / NBRC 14165 / NCIMB 11358 / Stanier 221)</name>
    <name type="common">Pseudomonas stutzeri</name>
    <dbReference type="NCBI Taxonomy" id="96563"/>
    <lineage>
        <taxon>Bacteria</taxon>
        <taxon>Pseudomonadati</taxon>
        <taxon>Pseudomonadota</taxon>
        <taxon>Gammaproteobacteria</taxon>
        <taxon>Pseudomonadales</taxon>
        <taxon>Pseudomonadaceae</taxon>
        <taxon>Stutzerimonas</taxon>
    </lineage>
</organism>
<gene>
    <name evidence="1" type="ordered locus">PSTAB_2460</name>
</gene>
<proteinExistence type="predicted"/>
<dbReference type="EMBL" id="CP002881">
    <property type="protein sequence ID" value="AEJ05741.1"/>
    <property type="molecule type" value="Genomic_DNA"/>
</dbReference>
<reference key="2">
    <citation type="submission" date="2011-06" db="EMBL/GenBank/DDBJ databases">
        <title>Complete Genome Sequence of Pseudomonas stutzeri Strain CGMCC 1.1803.</title>
        <authorList>
            <person name="Yan Y."/>
            <person name="Chen M."/>
            <person name="Lu W."/>
            <person name="Zhang W."/>
            <person name="Ping S."/>
            <person name="Lin M."/>
        </authorList>
    </citation>
    <scope>NUCLEOTIDE SEQUENCE</scope>
    <source>
        <strain>ATCC 17588</strain>
    </source>
</reference>
<dbReference type="AlphaFoldDB" id="F8H269"/>
<dbReference type="KEGG" id="psz:PSTAB_2460"/>
<sequence length="48" mass="5181">MADVTPQEMAGKLMADAFSRSGPTAQALSDPAVETPMVVTLDDLRCWR</sequence>
<accession>F8H269</accession>
<evidence type="ECO:0000313" key="2">
    <source>
        <dbReference type="Proteomes" id="UP000008932"/>
    </source>
</evidence>
<protein>
    <submittedName>
        <fullName evidence="1">Uncharacterized protein</fullName>
    </submittedName>
</protein>
<reference evidence="1 2" key="1">
    <citation type="journal article" date="2011" name="J. Bacteriol.">
        <title>Complete Genome Sequence of the Type Strain Pseudomonas stutzeri CGMCC 1.1803.</title>
        <authorList>
            <person name="Chen M."/>
            <person name="Yan Y."/>
            <person name="Zhang W."/>
            <person name="Lu W."/>
            <person name="Wang J."/>
            <person name="Ping S."/>
            <person name="Lin M."/>
        </authorList>
    </citation>
    <scope>NUCLEOTIDE SEQUENCE [LARGE SCALE GENOMIC DNA]</scope>
    <source>
        <strain evidence="2">ATCC 17588 / DSM 5190 / CCUG 11256 / JCM 5965 / LMG 11199 / NCIMB 11358 / Stanier 221</strain>
    </source>
</reference>
<reference evidence="2" key="3">
    <citation type="submission" date="2011-06" db="EMBL/GenBank/DDBJ databases">
        <title>Complete genome sequence of Pseudomonas stutzeri strain CGMCC 1.1803.</title>
        <authorList>
            <person name="Yan Y."/>
            <person name="Chen M."/>
            <person name="Lu W."/>
            <person name="Zhang W."/>
            <person name="Ping S."/>
            <person name="Lin M."/>
        </authorList>
    </citation>
    <scope>NUCLEOTIDE SEQUENCE [LARGE SCALE GENOMIC DNA]</scope>
    <source>
        <strain evidence="2">ATCC 17588 / DSM 5190 / CCUG 11256 / JCM 5965 / LMG 11199 / NCIMB 11358 / Stanier 221</strain>
    </source>
</reference>
<dbReference type="Proteomes" id="UP000008932">
    <property type="component" value="Chromosome"/>
</dbReference>
<dbReference type="HOGENOM" id="CLU_3156956_0_0_6"/>